<name>A0A1H6A5L1_9BACT</name>
<keyword evidence="1" id="KW-1133">Transmembrane helix</keyword>
<organism evidence="2 3">
    <name type="scientific">Bryocella elongata</name>
    <dbReference type="NCBI Taxonomy" id="863522"/>
    <lineage>
        <taxon>Bacteria</taxon>
        <taxon>Pseudomonadati</taxon>
        <taxon>Acidobacteriota</taxon>
        <taxon>Terriglobia</taxon>
        <taxon>Terriglobales</taxon>
        <taxon>Acidobacteriaceae</taxon>
        <taxon>Bryocella</taxon>
    </lineage>
</organism>
<proteinExistence type="predicted"/>
<reference evidence="2 3" key="1">
    <citation type="submission" date="2016-10" db="EMBL/GenBank/DDBJ databases">
        <authorList>
            <person name="de Groot N.N."/>
        </authorList>
    </citation>
    <scope>NUCLEOTIDE SEQUENCE [LARGE SCALE GENOMIC DNA]</scope>
    <source>
        <strain evidence="2 3">DSM 22489</strain>
    </source>
</reference>
<gene>
    <name evidence="2" type="ORF">SAMN05421819_2925</name>
</gene>
<evidence type="ECO:0000256" key="1">
    <source>
        <dbReference type="SAM" id="Phobius"/>
    </source>
</evidence>
<feature type="transmembrane region" description="Helical" evidence="1">
    <location>
        <begin position="33"/>
        <end position="66"/>
    </location>
</feature>
<protein>
    <submittedName>
        <fullName evidence="2">Uncharacterized protein</fullName>
    </submittedName>
</protein>
<evidence type="ECO:0000313" key="3">
    <source>
        <dbReference type="Proteomes" id="UP000236728"/>
    </source>
</evidence>
<keyword evidence="1" id="KW-0472">Membrane</keyword>
<dbReference type="Proteomes" id="UP000236728">
    <property type="component" value="Unassembled WGS sequence"/>
</dbReference>
<evidence type="ECO:0000313" key="2">
    <source>
        <dbReference type="EMBL" id="SEG43630.1"/>
    </source>
</evidence>
<dbReference type="AlphaFoldDB" id="A0A1H6A5L1"/>
<keyword evidence="1" id="KW-0812">Transmembrane</keyword>
<sequence>MRWFGPAYAKTVTDDGRQMTVVLRRECRGVDLLLAGGCVSGAALCAGYGSWLGAGFCLLFAVMFLWDALSEKQLVIAADPDGIFAERTFYRWNQIYRLEYDGGGENESSSLRLRQLTKDAQILKGIGQEQAEEIIALLRRRFPDAPMAADPGPRTAIGRWFKRVMG</sequence>
<keyword evidence="3" id="KW-1185">Reference proteome</keyword>
<dbReference type="RefSeq" id="WP_103933805.1">
    <property type="nucleotide sequence ID" value="NZ_FNVA01000005.1"/>
</dbReference>
<accession>A0A1H6A5L1</accession>
<dbReference type="EMBL" id="FNVA01000005">
    <property type="protein sequence ID" value="SEG43630.1"/>
    <property type="molecule type" value="Genomic_DNA"/>
</dbReference>